<feature type="compositionally biased region" description="Gly residues" evidence="6">
    <location>
        <begin position="126"/>
        <end position="139"/>
    </location>
</feature>
<reference evidence="7" key="1">
    <citation type="submission" date="2022-12" db="EMBL/GenBank/DDBJ databases">
        <authorList>
            <person name="Petersen C."/>
        </authorList>
    </citation>
    <scope>NUCLEOTIDE SEQUENCE</scope>
    <source>
        <strain evidence="7">IBT 21472</strain>
    </source>
</reference>
<dbReference type="OrthoDB" id="1507364at2759"/>
<dbReference type="CDD" id="cd06257">
    <property type="entry name" value="DnaJ"/>
    <property type="match status" value="1"/>
</dbReference>
<evidence type="ECO:0000313" key="7">
    <source>
        <dbReference type="EMBL" id="KAJ5303165.1"/>
    </source>
</evidence>
<proteinExistence type="predicted"/>
<keyword evidence="4" id="KW-1133">Transmembrane helix</keyword>
<dbReference type="Proteomes" id="UP001147746">
    <property type="component" value="Unassembled WGS sequence"/>
</dbReference>
<accession>A0A9W9U2E7</accession>
<evidence type="ECO:0000256" key="6">
    <source>
        <dbReference type="SAM" id="MobiDB-lite"/>
    </source>
</evidence>
<comment type="subcellular location">
    <subcellularLocation>
        <location evidence="1">Endoplasmic reticulum membrane</location>
        <topology evidence="1">Single-pass membrane protein</topology>
    </subcellularLocation>
</comment>
<dbReference type="Pfam" id="PF09320">
    <property type="entry name" value="DUF1977"/>
    <property type="match status" value="1"/>
</dbReference>
<dbReference type="PANTHER" id="PTHR43908">
    <property type="entry name" value="AT29763P-RELATED"/>
    <property type="match status" value="1"/>
</dbReference>
<dbReference type="InterPro" id="IPR001623">
    <property type="entry name" value="DnaJ_domain"/>
</dbReference>
<evidence type="ECO:0000256" key="1">
    <source>
        <dbReference type="ARBA" id="ARBA00004389"/>
    </source>
</evidence>
<dbReference type="PROSITE" id="PS00636">
    <property type="entry name" value="DNAJ_1"/>
    <property type="match status" value="1"/>
</dbReference>
<comment type="caution">
    <text evidence="7">The sequence shown here is derived from an EMBL/GenBank/DDBJ whole genome shotgun (WGS) entry which is preliminary data.</text>
</comment>
<keyword evidence="3" id="KW-0256">Endoplasmic reticulum</keyword>
<dbReference type="InterPro" id="IPR015399">
    <property type="entry name" value="DUF1977_DnaJ-like"/>
</dbReference>
<keyword evidence="5" id="KW-0472">Membrane</keyword>
<dbReference type="PRINTS" id="PR00625">
    <property type="entry name" value="JDOMAIN"/>
</dbReference>
<dbReference type="EMBL" id="JAPZBO010000009">
    <property type="protein sequence ID" value="KAJ5303165.1"/>
    <property type="molecule type" value="Genomic_DNA"/>
</dbReference>
<keyword evidence="2" id="KW-0812">Transmembrane</keyword>
<dbReference type="InterPro" id="IPR018253">
    <property type="entry name" value="DnaJ_domain_CS"/>
</dbReference>
<dbReference type="SUPFAM" id="SSF46565">
    <property type="entry name" value="Chaperone J-domain"/>
    <property type="match status" value="1"/>
</dbReference>
<dbReference type="GO" id="GO:0005789">
    <property type="term" value="C:endoplasmic reticulum membrane"/>
    <property type="evidence" value="ECO:0007669"/>
    <property type="project" value="UniProtKB-SubCell"/>
</dbReference>
<reference evidence="7" key="2">
    <citation type="journal article" date="2023" name="IMA Fungus">
        <title>Comparative genomic study of the Penicillium genus elucidates a diverse pangenome and 15 lateral gene transfer events.</title>
        <authorList>
            <person name="Petersen C."/>
            <person name="Sorensen T."/>
            <person name="Nielsen M.R."/>
            <person name="Sondergaard T.E."/>
            <person name="Sorensen J.L."/>
            <person name="Fitzpatrick D.A."/>
            <person name="Frisvad J.C."/>
            <person name="Nielsen K.L."/>
        </authorList>
    </citation>
    <scope>NUCLEOTIDE SEQUENCE</scope>
    <source>
        <strain evidence="7">IBT 21472</strain>
    </source>
</reference>
<organism evidence="7 8">
    <name type="scientific">Penicillium atrosanguineum</name>
    <dbReference type="NCBI Taxonomy" id="1132637"/>
    <lineage>
        <taxon>Eukaryota</taxon>
        <taxon>Fungi</taxon>
        <taxon>Dikarya</taxon>
        <taxon>Ascomycota</taxon>
        <taxon>Pezizomycotina</taxon>
        <taxon>Eurotiomycetes</taxon>
        <taxon>Eurotiomycetidae</taxon>
        <taxon>Eurotiales</taxon>
        <taxon>Aspergillaceae</taxon>
        <taxon>Penicillium</taxon>
    </lineage>
</organism>
<name>A0A9W9U2E7_9EURO</name>
<dbReference type="Pfam" id="PF00226">
    <property type="entry name" value="DnaJ"/>
    <property type="match status" value="1"/>
</dbReference>
<dbReference type="SMART" id="SM00271">
    <property type="entry name" value="DnaJ"/>
    <property type="match status" value="1"/>
</dbReference>
<feature type="region of interest" description="Disordered" evidence="6">
    <location>
        <begin position="110"/>
        <end position="139"/>
    </location>
</feature>
<dbReference type="InterPro" id="IPR051100">
    <property type="entry name" value="DnaJ_subfamily_B/C"/>
</dbReference>
<dbReference type="AlphaFoldDB" id="A0A9W9U2E7"/>
<dbReference type="PROSITE" id="PS50076">
    <property type="entry name" value="DNAJ_2"/>
    <property type="match status" value="1"/>
</dbReference>
<dbReference type="PANTHER" id="PTHR43908:SF3">
    <property type="entry name" value="AT29763P-RELATED"/>
    <property type="match status" value="1"/>
</dbReference>
<feature type="region of interest" description="Disordered" evidence="6">
    <location>
        <begin position="1"/>
        <end position="35"/>
    </location>
</feature>
<sequence>MPSAKASGSDANGAGSARSRDHKQGNQNATWTPEQEAAALRIKKCSASAFYEILAIEKTAKAAQIKKAYYKQSLLSHPDKNKHPDAAEAFKKVAYAFEILNDDSKRNIYDQTGVDPNAKHAPGPSAGSGFGGGGRGGGAQYATEISPEELFARFFNGGFGGMGGGSPFDGGFGGPQFVFNMGGGGPGIRMHQFGGGVPRRRPRPTASGQSEPPVDGWGLVRQLLPLLLLFVLPLLSSLFSGPSTSAGPTYRFGNPLTPHTMGRTTPKLDLRYYVNPVDVEDFSQRKFRQLDQRVELDYVSSLKYDCDREVNARERMIQEAQGWFFPDIEKMKEARAMELTHCRMLDSLRGKY</sequence>
<evidence type="ECO:0000256" key="4">
    <source>
        <dbReference type="ARBA" id="ARBA00022989"/>
    </source>
</evidence>
<dbReference type="GO" id="GO:0071218">
    <property type="term" value="P:cellular response to misfolded protein"/>
    <property type="evidence" value="ECO:0007669"/>
    <property type="project" value="TreeGrafter"/>
</dbReference>
<evidence type="ECO:0000256" key="3">
    <source>
        <dbReference type="ARBA" id="ARBA00022824"/>
    </source>
</evidence>
<evidence type="ECO:0000256" key="5">
    <source>
        <dbReference type="ARBA" id="ARBA00023136"/>
    </source>
</evidence>
<keyword evidence="8" id="KW-1185">Reference proteome</keyword>
<protein>
    <submittedName>
        <fullName evidence="7">J domain-containing protein</fullName>
    </submittedName>
</protein>
<dbReference type="GO" id="GO:0030544">
    <property type="term" value="F:Hsp70 protein binding"/>
    <property type="evidence" value="ECO:0007669"/>
    <property type="project" value="TreeGrafter"/>
</dbReference>
<dbReference type="InterPro" id="IPR036869">
    <property type="entry name" value="J_dom_sf"/>
</dbReference>
<dbReference type="Gene3D" id="1.10.287.110">
    <property type="entry name" value="DnaJ domain"/>
    <property type="match status" value="1"/>
</dbReference>
<feature type="compositionally biased region" description="Low complexity" evidence="6">
    <location>
        <begin position="1"/>
        <end position="17"/>
    </location>
</feature>
<gene>
    <name evidence="7" type="ORF">N7476_009964</name>
</gene>
<evidence type="ECO:0000313" key="8">
    <source>
        <dbReference type="Proteomes" id="UP001147746"/>
    </source>
</evidence>
<evidence type="ECO:0000256" key="2">
    <source>
        <dbReference type="ARBA" id="ARBA00022692"/>
    </source>
</evidence>